<sequence>MVLTPPTLMVTVPVLVVIAAGTPPIVPSLLPPLPLFCPLAVPLACPSISPPSPMTIPSILSLACQSTNDNDVVNDLGSKSEISKVRQIRDVSIAMRWWRKLRKVVVVSEECGDEYILPEYATSTPSTMHYITAAKLPTPKHPRAAKDFCLAQ</sequence>
<keyword evidence="3" id="KW-1185">Reference proteome</keyword>
<dbReference type="OrthoDB" id="10518829at2759"/>
<gene>
    <name evidence="2" type="ORF">ACAOBT_LOCUS20034</name>
</gene>
<reference evidence="2" key="1">
    <citation type="submission" date="2022-03" db="EMBL/GenBank/DDBJ databases">
        <authorList>
            <person name="Sayadi A."/>
        </authorList>
    </citation>
    <scope>NUCLEOTIDE SEQUENCE</scope>
</reference>
<evidence type="ECO:0000313" key="2">
    <source>
        <dbReference type="EMBL" id="CAH1991040.1"/>
    </source>
</evidence>
<organism evidence="2 3">
    <name type="scientific">Acanthoscelides obtectus</name>
    <name type="common">Bean weevil</name>
    <name type="synonym">Bruchus obtectus</name>
    <dbReference type="NCBI Taxonomy" id="200917"/>
    <lineage>
        <taxon>Eukaryota</taxon>
        <taxon>Metazoa</taxon>
        <taxon>Ecdysozoa</taxon>
        <taxon>Arthropoda</taxon>
        <taxon>Hexapoda</taxon>
        <taxon>Insecta</taxon>
        <taxon>Pterygota</taxon>
        <taxon>Neoptera</taxon>
        <taxon>Endopterygota</taxon>
        <taxon>Coleoptera</taxon>
        <taxon>Polyphaga</taxon>
        <taxon>Cucujiformia</taxon>
        <taxon>Chrysomeloidea</taxon>
        <taxon>Chrysomelidae</taxon>
        <taxon>Bruchinae</taxon>
        <taxon>Bruchini</taxon>
        <taxon>Acanthoscelides</taxon>
    </lineage>
</organism>
<dbReference type="AlphaFoldDB" id="A0A9P0LB00"/>
<dbReference type="EMBL" id="CAKOFQ010007103">
    <property type="protein sequence ID" value="CAH1991040.1"/>
    <property type="molecule type" value="Genomic_DNA"/>
</dbReference>
<evidence type="ECO:0000256" key="1">
    <source>
        <dbReference type="SAM" id="SignalP"/>
    </source>
</evidence>
<dbReference type="Proteomes" id="UP001152888">
    <property type="component" value="Unassembled WGS sequence"/>
</dbReference>
<accession>A0A9P0LB00</accession>
<comment type="caution">
    <text evidence="2">The sequence shown here is derived from an EMBL/GenBank/DDBJ whole genome shotgun (WGS) entry which is preliminary data.</text>
</comment>
<keyword evidence="1" id="KW-0732">Signal</keyword>
<protein>
    <submittedName>
        <fullName evidence="2">Uncharacterized protein</fullName>
    </submittedName>
</protein>
<feature type="signal peptide" evidence="1">
    <location>
        <begin position="1"/>
        <end position="21"/>
    </location>
</feature>
<name>A0A9P0LB00_ACAOB</name>
<proteinExistence type="predicted"/>
<evidence type="ECO:0000313" key="3">
    <source>
        <dbReference type="Proteomes" id="UP001152888"/>
    </source>
</evidence>
<feature type="chain" id="PRO_5040239614" evidence="1">
    <location>
        <begin position="22"/>
        <end position="152"/>
    </location>
</feature>